<keyword evidence="3" id="KW-1185">Reference proteome</keyword>
<dbReference type="InterPro" id="IPR038390">
    <property type="entry name" value="Metal_Tscrpt_repr_sf"/>
</dbReference>
<dbReference type="Proteomes" id="UP000257055">
    <property type="component" value="Unassembled WGS sequence"/>
</dbReference>
<dbReference type="Gene3D" id="1.20.58.1000">
    <property type="entry name" value="Metal-sensitive repressor, helix protomer"/>
    <property type="match status" value="1"/>
</dbReference>
<dbReference type="AlphaFoldDB" id="A0A3D8TU17"/>
<gene>
    <name evidence="2" type="ORF">UR08_02805</name>
</gene>
<reference evidence="3" key="1">
    <citation type="submission" date="2015-04" db="EMBL/GenBank/DDBJ databases">
        <authorList>
            <person name="Schardt J."/>
            <person name="Mueller-Herbst S."/>
            <person name="Scherer S."/>
            <person name="Huptas C."/>
        </authorList>
    </citation>
    <scope>NUCLEOTIDE SEQUENCE [LARGE SCALE GENOMIC DNA]</scope>
    <source>
        <strain evidence="3">Kiel-L1</strain>
    </source>
</reference>
<dbReference type="EMBL" id="LARY01000001">
    <property type="protein sequence ID" value="RDX02461.1"/>
    <property type="molecule type" value="Genomic_DNA"/>
</dbReference>
<dbReference type="GO" id="GO:0003677">
    <property type="term" value="F:DNA binding"/>
    <property type="evidence" value="ECO:0007669"/>
    <property type="project" value="InterPro"/>
</dbReference>
<comment type="caution">
    <text evidence="2">The sequence shown here is derived from an EMBL/GenBank/DDBJ whole genome shotgun (WGS) entry which is preliminary data.</text>
</comment>
<dbReference type="PANTHER" id="PTHR33677">
    <property type="entry name" value="TRANSCRIPTIONAL REPRESSOR FRMR-RELATED"/>
    <property type="match status" value="1"/>
</dbReference>
<dbReference type="GO" id="GO:0046872">
    <property type="term" value="F:metal ion binding"/>
    <property type="evidence" value="ECO:0007669"/>
    <property type="project" value="InterPro"/>
</dbReference>
<proteinExistence type="predicted"/>
<sequence>MEASEKKALVNRLRRAEGQVRGLEQMIETERAAKEILTQLAAAREALKKVGLAVLEEEIRNFEAIEAKEERVRADELMALVRQITKG</sequence>
<organism evidence="2 3">
    <name type="scientific">Listeria kieliensis</name>
    <dbReference type="NCBI Taxonomy" id="1621700"/>
    <lineage>
        <taxon>Bacteria</taxon>
        <taxon>Bacillati</taxon>
        <taxon>Bacillota</taxon>
        <taxon>Bacilli</taxon>
        <taxon>Bacillales</taxon>
        <taxon>Listeriaceae</taxon>
        <taxon>Listeria</taxon>
    </lineage>
</organism>
<name>A0A3D8TU17_9LIST</name>
<evidence type="ECO:0000256" key="1">
    <source>
        <dbReference type="SAM" id="Coils"/>
    </source>
</evidence>
<dbReference type="RefSeq" id="WP_115752144.1">
    <property type="nucleotide sequence ID" value="NZ_LARY01000001.1"/>
</dbReference>
<feature type="coiled-coil region" evidence="1">
    <location>
        <begin position="6"/>
        <end position="75"/>
    </location>
</feature>
<dbReference type="CDD" id="cd10148">
    <property type="entry name" value="CsoR-like_DUF156"/>
    <property type="match status" value="1"/>
</dbReference>
<evidence type="ECO:0000313" key="2">
    <source>
        <dbReference type="EMBL" id="RDX02461.1"/>
    </source>
</evidence>
<evidence type="ECO:0000313" key="3">
    <source>
        <dbReference type="Proteomes" id="UP000257055"/>
    </source>
</evidence>
<keyword evidence="1" id="KW-0175">Coiled coil</keyword>
<accession>A0A3D8TU17</accession>
<dbReference type="Pfam" id="PF02583">
    <property type="entry name" value="Trns_repr_metal"/>
    <property type="match status" value="1"/>
</dbReference>
<evidence type="ECO:0008006" key="4">
    <source>
        <dbReference type="Google" id="ProtNLM"/>
    </source>
</evidence>
<protein>
    <recommendedName>
        <fullName evidence="4">Transcriptional regulator</fullName>
    </recommendedName>
</protein>
<dbReference type="InterPro" id="IPR003735">
    <property type="entry name" value="Metal_Tscrpt_repr"/>
</dbReference>
<dbReference type="GO" id="GO:0045892">
    <property type="term" value="P:negative regulation of DNA-templated transcription"/>
    <property type="evidence" value="ECO:0007669"/>
    <property type="project" value="UniProtKB-ARBA"/>
</dbReference>